<dbReference type="Gramene" id="rna36073">
    <property type="protein sequence ID" value="RHN51601.1"/>
    <property type="gene ID" value="gene36073"/>
</dbReference>
<evidence type="ECO:0000313" key="6">
    <source>
        <dbReference type="Proteomes" id="UP000002051"/>
    </source>
</evidence>
<gene>
    <name evidence="5" type="primary">25496530</name>
    <name evidence="3" type="ordered locus">MTR_6g053660</name>
    <name evidence="4" type="ORF">MtrunA17_Chr6g0470531</name>
</gene>
<dbReference type="OrthoDB" id="191139at2759"/>
<dbReference type="AlphaFoldDB" id="A0A072U9V6"/>
<dbReference type="PANTHER" id="PTHR36055">
    <property type="entry name" value="C2H2-LIKE ZINC FINGER PROTEIN"/>
    <property type="match status" value="1"/>
</dbReference>
<feature type="region of interest" description="Disordered" evidence="1">
    <location>
        <begin position="671"/>
        <end position="709"/>
    </location>
</feature>
<dbReference type="KEGG" id="mtr:25496530"/>
<evidence type="ECO:0000313" key="5">
    <source>
        <dbReference type="EnsemblPlants" id="KEH26392"/>
    </source>
</evidence>
<feature type="region of interest" description="Disordered" evidence="1">
    <location>
        <begin position="275"/>
        <end position="294"/>
    </location>
</feature>
<evidence type="ECO:0000259" key="2">
    <source>
        <dbReference type="PROSITE" id="PS00028"/>
    </source>
</evidence>
<evidence type="ECO:0000313" key="3">
    <source>
        <dbReference type="EMBL" id="KEH26392.1"/>
    </source>
</evidence>
<proteinExistence type="predicted"/>
<dbReference type="EMBL" id="PSQE01000006">
    <property type="protein sequence ID" value="RHN51601.1"/>
    <property type="molecule type" value="Genomic_DNA"/>
</dbReference>
<dbReference type="PROSITE" id="PS00028">
    <property type="entry name" value="ZINC_FINGER_C2H2_1"/>
    <property type="match status" value="1"/>
</dbReference>
<dbReference type="EMBL" id="CM001222">
    <property type="protein sequence ID" value="KEH26392.1"/>
    <property type="molecule type" value="Genomic_DNA"/>
</dbReference>
<feature type="domain" description="C2H2-type" evidence="2">
    <location>
        <begin position="76"/>
        <end position="97"/>
    </location>
</feature>
<keyword evidence="6" id="KW-1185">Reference proteome</keyword>
<evidence type="ECO:0000256" key="1">
    <source>
        <dbReference type="SAM" id="MobiDB-lite"/>
    </source>
</evidence>
<feature type="region of interest" description="Disordered" evidence="1">
    <location>
        <begin position="526"/>
        <end position="545"/>
    </location>
</feature>
<dbReference type="InterPro" id="IPR013087">
    <property type="entry name" value="Znf_C2H2_type"/>
</dbReference>
<evidence type="ECO:0000313" key="4">
    <source>
        <dbReference type="EMBL" id="RHN51601.1"/>
    </source>
</evidence>
<name>A0A072U9V6_MEDTR</name>
<dbReference type="STRING" id="3880.A0A072U9V6"/>
<reference evidence="4" key="4">
    <citation type="journal article" date="2018" name="Nat. Plants">
        <title>Whole-genome landscape of Medicago truncatula symbiotic genes.</title>
        <authorList>
            <person name="Pecrix Y."/>
            <person name="Gamas P."/>
            <person name="Carrere S."/>
        </authorList>
    </citation>
    <scope>NUCLEOTIDE SEQUENCE</scope>
    <source>
        <tissue evidence="4">Leaves</tissue>
    </source>
</reference>
<dbReference type="Proteomes" id="UP000265566">
    <property type="component" value="Chromosome 6"/>
</dbReference>
<sequence>MEVAKFKAPDTTDVMRAKDGVDNIIREAIGNQPFFYFPTRVGDSPGQLVQLLHTFDQQEYPGWPLLYPLKAPSDKCEKCPQEFCSTINYRRHSPLHHRFKKLDKDTSKTRDFLGAYWDKLSVEEAKEVVSFENVMLEGVPGSSILDTLTTLTQKQGFFLLPPCYLRAGAALLDILESKPSSFPIPSHELFNILDDASEGTFLLGTAASMQKYIFLGGDEKIGLEPKNVVACTSFLLEQILVKAWLADKDAEALRCQKQLVDEEEAAKKRQAEVLKRKREKKIRQKEQKAREQSHKLKVETKGNVDTTVKTLSSAEKSLDTYDVEAQNPEFANNAPSHVPFQRPDVNEEKYGDTQSGNAFGSDQIIGQPERELDRPCRAIARWQELPKPPQHTVVSDLHTKKNPPISKPEVVQQYGTRDYQREDTIVNTAGKAWLDKPKPETDRMVLKTGAKIKADLVKNHDVLIGSIPVNLVKNPEVLIGSIPVNLVKNPEVLIGSIPVNLGKCSKSVGNGVASQEKCLIENVEKLSNSQDKPKKPDFVKTGNDQSTVKLSTPVSQFETKDLFPVQSPEAEVDAVNRGEGFQNLSKLSSYGSDIGFENKISNPEGRVDPGKVQFSSQAAKAFLAQRWEEAMSSSHVKLVVSLDAESPGSHKIQDLKVAACESSDVDRCSNILANEENKSLSTTKASKSKRSGKSKTGTNYKYIPKENTT</sequence>
<protein>
    <submittedName>
        <fullName evidence="3">C2H2-like zinc finger protein, putative</fullName>
    </submittedName>
    <submittedName>
        <fullName evidence="4">Putative transcription factor C2H2 family</fullName>
    </submittedName>
</protein>
<feature type="compositionally biased region" description="Basic and acidic residues" evidence="1">
    <location>
        <begin position="284"/>
        <end position="294"/>
    </location>
</feature>
<dbReference type="EnsemblPlants" id="KEH26392">
    <property type="protein sequence ID" value="KEH26392"/>
    <property type="gene ID" value="MTR_6g053660"/>
</dbReference>
<reference evidence="3 6" key="2">
    <citation type="journal article" date="2014" name="BMC Genomics">
        <title>An improved genome release (version Mt4.0) for the model legume Medicago truncatula.</title>
        <authorList>
            <person name="Tang H."/>
            <person name="Krishnakumar V."/>
            <person name="Bidwell S."/>
            <person name="Rosen B."/>
            <person name="Chan A."/>
            <person name="Zhou S."/>
            <person name="Gentzbittel L."/>
            <person name="Childs K.L."/>
            <person name="Yandell M."/>
            <person name="Gundlach H."/>
            <person name="Mayer K.F."/>
            <person name="Schwartz D.C."/>
            <person name="Town C.D."/>
        </authorList>
    </citation>
    <scope>GENOME REANNOTATION</scope>
    <source>
        <strain evidence="3">A17</strain>
        <strain evidence="5 6">cv. Jemalong A17</strain>
    </source>
</reference>
<reference evidence="3 6" key="1">
    <citation type="journal article" date="2011" name="Nature">
        <title>The Medicago genome provides insight into the evolution of rhizobial symbioses.</title>
        <authorList>
            <person name="Young N.D."/>
            <person name="Debelle F."/>
            <person name="Oldroyd G.E."/>
            <person name="Geurts R."/>
            <person name="Cannon S.B."/>
            <person name="Udvardi M.K."/>
            <person name="Benedito V.A."/>
            <person name="Mayer K.F."/>
            <person name="Gouzy J."/>
            <person name="Schoof H."/>
            <person name="Van de Peer Y."/>
            <person name="Proost S."/>
            <person name="Cook D.R."/>
            <person name="Meyers B.C."/>
            <person name="Spannagl M."/>
            <person name="Cheung F."/>
            <person name="De Mita S."/>
            <person name="Krishnakumar V."/>
            <person name="Gundlach H."/>
            <person name="Zhou S."/>
            <person name="Mudge J."/>
            <person name="Bharti A.K."/>
            <person name="Murray J.D."/>
            <person name="Naoumkina M.A."/>
            <person name="Rosen B."/>
            <person name="Silverstein K.A."/>
            <person name="Tang H."/>
            <person name="Rombauts S."/>
            <person name="Zhao P.X."/>
            <person name="Zhou P."/>
            <person name="Barbe V."/>
            <person name="Bardou P."/>
            <person name="Bechner M."/>
            <person name="Bellec A."/>
            <person name="Berger A."/>
            <person name="Berges H."/>
            <person name="Bidwell S."/>
            <person name="Bisseling T."/>
            <person name="Choisne N."/>
            <person name="Couloux A."/>
            <person name="Denny R."/>
            <person name="Deshpande S."/>
            <person name="Dai X."/>
            <person name="Doyle J.J."/>
            <person name="Dudez A.M."/>
            <person name="Farmer A.D."/>
            <person name="Fouteau S."/>
            <person name="Franken C."/>
            <person name="Gibelin C."/>
            <person name="Gish J."/>
            <person name="Goldstein S."/>
            <person name="Gonzalez A.J."/>
            <person name="Green P.J."/>
            <person name="Hallab A."/>
            <person name="Hartog M."/>
            <person name="Hua A."/>
            <person name="Humphray S.J."/>
            <person name="Jeong D.H."/>
            <person name="Jing Y."/>
            <person name="Jocker A."/>
            <person name="Kenton S.M."/>
            <person name="Kim D.J."/>
            <person name="Klee K."/>
            <person name="Lai H."/>
            <person name="Lang C."/>
            <person name="Lin S."/>
            <person name="Macmil S.L."/>
            <person name="Magdelenat G."/>
            <person name="Matthews L."/>
            <person name="McCorrison J."/>
            <person name="Monaghan E.L."/>
            <person name="Mun J.H."/>
            <person name="Najar F.Z."/>
            <person name="Nicholson C."/>
            <person name="Noirot C."/>
            <person name="O'Bleness M."/>
            <person name="Paule C.R."/>
            <person name="Poulain J."/>
            <person name="Prion F."/>
            <person name="Qin B."/>
            <person name="Qu C."/>
            <person name="Retzel E.F."/>
            <person name="Riddle C."/>
            <person name="Sallet E."/>
            <person name="Samain S."/>
            <person name="Samson N."/>
            <person name="Sanders I."/>
            <person name="Saurat O."/>
            <person name="Scarpelli C."/>
            <person name="Schiex T."/>
            <person name="Segurens B."/>
            <person name="Severin A.J."/>
            <person name="Sherrier D.J."/>
            <person name="Shi R."/>
            <person name="Sims S."/>
            <person name="Singer S.R."/>
            <person name="Sinharoy S."/>
            <person name="Sterck L."/>
            <person name="Viollet A."/>
            <person name="Wang B.B."/>
            <person name="Wang K."/>
            <person name="Wang M."/>
            <person name="Wang X."/>
            <person name="Warfsmann J."/>
            <person name="Weissenbach J."/>
            <person name="White D.D."/>
            <person name="White J.D."/>
            <person name="Wiley G.B."/>
            <person name="Wincker P."/>
            <person name="Xing Y."/>
            <person name="Yang L."/>
            <person name="Yao Z."/>
            <person name="Ying F."/>
            <person name="Zhai J."/>
            <person name="Zhou L."/>
            <person name="Zuber A."/>
            <person name="Denarie J."/>
            <person name="Dixon R.A."/>
            <person name="May G.D."/>
            <person name="Schwartz D.C."/>
            <person name="Rogers J."/>
            <person name="Quetier F."/>
            <person name="Town C.D."/>
            <person name="Roe B.A."/>
        </authorList>
    </citation>
    <scope>NUCLEOTIDE SEQUENCE [LARGE SCALE GENOMIC DNA]</scope>
    <source>
        <strain evidence="3">A17</strain>
        <strain evidence="5 6">cv. Jemalong A17</strain>
    </source>
</reference>
<organism evidence="3 6">
    <name type="scientific">Medicago truncatula</name>
    <name type="common">Barrel medic</name>
    <name type="synonym">Medicago tribuloides</name>
    <dbReference type="NCBI Taxonomy" id="3880"/>
    <lineage>
        <taxon>Eukaryota</taxon>
        <taxon>Viridiplantae</taxon>
        <taxon>Streptophyta</taxon>
        <taxon>Embryophyta</taxon>
        <taxon>Tracheophyta</taxon>
        <taxon>Spermatophyta</taxon>
        <taxon>Magnoliopsida</taxon>
        <taxon>eudicotyledons</taxon>
        <taxon>Gunneridae</taxon>
        <taxon>Pentapetalae</taxon>
        <taxon>rosids</taxon>
        <taxon>fabids</taxon>
        <taxon>Fabales</taxon>
        <taxon>Fabaceae</taxon>
        <taxon>Papilionoideae</taxon>
        <taxon>50 kb inversion clade</taxon>
        <taxon>NPAAA clade</taxon>
        <taxon>Hologalegina</taxon>
        <taxon>IRL clade</taxon>
        <taxon>Trifolieae</taxon>
        <taxon>Medicago</taxon>
    </lineage>
</organism>
<accession>A0A072U9V6</accession>
<dbReference type="PANTHER" id="PTHR36055:SF4">
    <property type="entry name" value="ZINC FINGER PROTEIN, PUTATIVE-RELATED"/>
    <property type="match status" value="1"/>
</dbReference>
<dbReference type="Proteomes" id="UP000002051">
    <property type="component" value="Chromosome 6"/>
</dbReference>
<dbReference type="HOGENOM" id="CLU_026613_0_0_1"/>
<reference evidence="5" key="3">
    <citation type="submission" date="2015-04" db="UniProtKB">
        <authorList>
            <consortium name="EnsemblPlants"/>
        </authorList>
    </citation>
    <scope>IDENTIFICATION</scope>
    <source>
        <strain evidence="5">cv. Jemalong A17</strain>
    </source>
</reference>